<organism evidence="2">
    <name type="scientific">Pinguiococcus pyrenoidosus</name>
    <dbReference type="NCBI Taxonomy" id="172671"/>
    <lineage>
        <taxon>Eukaryota</taxon>
        <taxon>Sar</taxon>
        <taxon>Stramenopiles</taxon>
        <taxon>Ochrophyta</taxon>
        <taxon>Pinguiophyceae</taxon>
        <taxon>Pinguiochrysidales</taxon>
        <taxon>Pinguiochrysidaceae</taxon>
        <taxon>Pinguiococcus</taxon>
    </lineage>
</organism>
<evidence type="ECO:0000256" key="1">
    <source>
        <dbReference type="SAM" id="MobiDB-lite"/>
    </source>
</evidence>
<name>A0A7R9YCL7_9STRA</name>
<evidence type="ECO:0000313" key="2">
    <source>
        <dbReference type="EMBL" id="CAD8258721.1"/>
    </source>
</evidence>
<gene>
    <name evidence="2" type="ORF">PPYR1160_LOCUS8222</name>
</gene>
<reference evidence="2" key="1">
    <citation type="submission" date="2021-01" db="EMBL/GenBank/DDBJ databases">
        <authorList>
            <person name="Corre E."/>
            <person name="Pelletier E."/>
            <person name="Niang G."/>
            <person name="Scheremetjew M."/>
            <person name="Finn R."/>
            <person name="Kale V."/>
            <person name="Holt S."/>
            <person name="Cochrane G."/>
            <person name="Meng A."/>
            <person name="Brown T."/>
            <person name="Cohen L."/>
        </authorList>
    </citation>
    <scope>NUCLEOTIDE SEQUENCE</scope>
    <source>
        <strain evidence="2">CCMP2078</strain>
    </source>
</reference>
<dbReference type="EMBL" id="HBEA01010734">
    <property type="protein sequence ID" value="CAD8258721.1"/>
    <property type="molecule type" value="Transcribed_RNA"/>
</dbReference>
<proteinExistence type="predicted"/>
<feature type="region of interest" description="Disordered" evidence="1">
    <location>
        <begin position="447"/>
        <end position="467"/>
    </location>
</feature>
<protein>
    <submittedName>
        <fullName evidence="2">Uncharacterized protein</fullName>
    </submittedName>
</protein>
<accession>A0A7R9YCL7</accession>
<sequence length="467" mass="52031">MEDACRVSSRMHPLDLKLERLRPPAFFAAKAALFGNGSDIFLKAHEAEEHGNLPVAPTNGQDDRVLWELKDLRSDIKEGFQGLHTRFDDMLDRIDASFGRLISNSLQRHDLLDVLESYQASVEKARRGDVNQSDDCAQHLRQQYAGLGLVPIERLTKQTRDLDKFSQRILEAIEDVKNAVQEKGSILETMVESVVHADNEIPCTALLLPQALARRLRDNFAGKPVSRWRRFKRGFSTKTSALSKPLYLYFFCPVTGHIMPSNGGRGFELFVPREWFSSVSPYLKPLSALLNISIFVVGTALGLTAIASSVCRFLELPDVVPGNEDFFATLERGVDQGERFQQHLESMPDEAAKNRAAAVGTRSRDLILDNPRAMKGDNYGRMVEMLNHLGVTVSLGNYGAVLGSGLVLARGPRGEFMWVSEEDGKAAFEQQGIDALLRSVRESLPDRFRGRSRKSLGEGSEEKKGAE</sequence>
<dbReference type="AlphaFoldDB" id="A0A7R9YCL7"/>